<gene>
    <name evidence="9" type="ORF">MACK_003418</name>
</gene>
<evidence type="ECO:0000256" key="1">
    <source>
        <dbReference type="ARBA" id="ARBA00004141"/>
    </source>
</evidence>
<dbReference type="EMBL" id="CP056069">
    <property type="protein sequence ID" value="UVC49579.1"/>
    <property type="molecule type" value="Genomic_DNA"/>
</dbReference>
<comment type="subcellular location">
    <subcellularLocation>
        <location evidence="1">Membrane</location>
        <topology evidence="1">Multi-pass membrane protein</topology>
    </subcellularLocation>
</comment>
<protein>
    <submittedName>
        <fullName evidence="9">Uncharacterized protein</fullName>
    </submittedName>
</protein>
<dbReference type="Proteomes" id="UP000244811">
    <property type="component" value="Chromosome 1"/>
</dbReference>
<evidence type="ECO:0000256" key="8">
    <source>
        <dbReference type="SAM" id="Phobius"/>
    </source>
</evidence>
<proteinExistence type="inferred from homology"/>
<sequence length="101" mass="11650">MLVVTDHISAILILAKIYDSMKNNNIKPSFIYAAVLISLIIFIIIMFLSNAQRQEYVRNFRMIFIIYFTLELFQGVLQTLISSFSDDTVYALALCKYTVNP</sequence>
<dbReference type="AlphaFoldDB" id="A0A976SIM9"/>
<dbReference type="GO" id="GO:0006506">
    <property type="term" value="P:GPI anchor biosynthetic process"/>
    <property type="evidence" value="ECO:0007669"/>
    <property type="project" value="UniProtKB-KW"/>
</dbReference>
<evidence type="ECO:0000256" key="4">
    <source>
        <dbReference type="ARBA" id="ARBA00022502"/>
    </source>
</evidence>
<evidence type="ECO:0000256" key="2">
    <source>
        <dbReference type="ARBA" id="ARBA00004687"/>
    </source>
</evidence>
<evidence type="ECO:0000256" key="5">
    <source>
        <dbReference type="ARBA" id="ARBA00022692"/>
    </source>
</evidence>
<name>A0A976SIM9_THEOR</name>
<dbReference type="InterPro" id="IPR009450">
    <property type="entry name" value="Plno_GlcNAc_GPI2"/>
</dbReference>
<keyword evidence="5 8" id="KW-0812">Transmembrane</keyword>
<feature type="transmembrane region" description="Helical" evidence="8">
    <location>
        <begin position="60"/>
        <end position="81"/>
    </location>
</feature>
<keyword evidence="6 8" id="KW-1133">Transmembrane helix</keyword>
<evidence type="ECO:0000256" key="3">
    <source>
        <dbReference type="ARBA" id="ARBA00008321"/>
    </source>
</evidence>
<keyword evidence="4" id="KW-0337">GPI-anchor biosynthesis</keyword>
<reference evidence="9" key="1">
    <citation type="submission" date="2022-07" db="EMBL/GenBank/DDBJ databases">
        <title>Evaluation of T. orientalis genome assembly methods using nanopore sequencing and analysis of variation between genomes.</title>
        <authorList>
            <person name="Yam J."/>
            <person name="Micallef M.L."/>
            <person name="Liu M."/>
            <person name="Djordjevic S.P."/>
            <person name="Bogema D.R."/>
            <person name="Jenkins C."/>
        </authorList>
    </citation>
    <scope>NUCLEOTIDE SEQUENCE</scope>
    <source>
        <strain evidence="9">Goon Nure</strain>
    </source>
</reference>
<comment type="similarity">
    <text evidence="3">Belongs to the PIGC family.</text>
</comment>
<evidence type="ECO:0000313" key="10">
    <source>
        <dbReference type="Proteomes" id="UP000244811"/>
    </source>
</evidence>
<organism evidence="9 10">
    <name type="scientific">Theileria orientalis</name>
    <dbReference type="NCBI Taxonomy" id="68886"/>
    <lineage>
        <taxon>Eukaryota</taxon>
        <taxon>Sar</taxon>
        <taxon>Alveolata</taxon>
        <taxon>Apicomplexa</taxon>
        <taxon>Aconoidasida</taxon>
        <taxon>Piroplasmida</taxon>
        <taxon>Theileriidae</taxon>
        <taxon>Theileria</taxon>
    </lineage>
</organism>
<keyword evidence="7 8" id="KW-0472">Membrane</keyword>
<evidence type="ECO:0000313" key="9">
    <source>
        <dbReference type="EMBL" id="UVC49579.1"/>
    </source>
</evidence>
<accession>A0A976SIM9</accession>
<evidence type="ECO:0000256" key="6">
    <source>
        <dbReference type="ARBA" id="ARBA00022989"/>
    </source>
</evidence>
<comment type="pathway">
    <text evidence="2">Glycolipid biosynthesis; glycosylphosphatidylinositol-anchor biosynthesis.</text>
</comment>
<feature type="transmembrane region" description="Helical" evidence="8">
    <location>
        <begin position="30"/>
        <end position="48"/>
    </location>
</feature>
<dbReference type="GO" id="GO:0016020">
    <property type="term" value="C:membrane"/>
    <property type="evidence" value="ECO:0007669"/>
    <property type="project" value="UniProtKB-SubCell"/>
</dbReference>
<evidence type="ECO:0000256" key="7">
    <source>
        <dbReference type="ARBA" id="ARBA00023136"/>
    </source>
</evidence>
<dbReference type="Pfam" id="PF06432">
    <property type="entry name" value="GPI2"/>
    <property type="match status" value="1"/>
</dbReference>